<gene>
    <name evidence="2" type="ORF">AWH48_03415</name>
</gene>
<dbReference type="CDD" id="cd02440">
    <property type="entry name" value="AdoMet_MTases"/>
    <property type="match status" value="1"/>
</dbReference>
<dbReference type="Proteomes" id="UP000077271">
    <property type="component" value="Unassembled WGS sequence"/>
</dbReference>
<proteinExistence type="predicted"/>
<evidence type="ECO:0000313" key="3">
    <source>
        <dbReference type="Proteomes" id="UP000077271"/>
    </source>
</evidence>
<organism evidence="2 3">
    <name type="scientific">Domibacillus aminovorans</name>
    <dbReference type="NCBI Taxonomy" id="29332"/>
    <lineage>
        <taxon>Bacteria</taxon>
        <taxon>Bacillati</taxon>
        <taxon>Bacillota</taxon>
        <taxon>Bacilli</taxon>
        <taxon>Bacillales</taxon>
        <taxon>Bacillaceae</taxon>
        <taxon>Domibacillus</taxon>
    </lineage>
</organism>
<dbReference type="InterPro" id="IPR041698">
    <property type="entry name" value="Methyltransf_25"/>
</dbReference>
<accession>A0A177KQU2</accession>
<dbReference type="Gene3D" id="3.40.50.150">
    <property type="entry name" value="Vaccinia Virus protein VP39"/>
    <property type="match status" value="1"/>
</dbReference>
<dbReference type="InterPro" id="IPR029063">
    <property type="entry name" value="SAM-dependent_MTases_sf"/>
</dbReference>
<protein>
    <recommendedName>
        <fullName evidence="1">Methyltransferase domain-containing protein</fullName>
    </recommendedName>
</protein>
<comment type="caution">
    <text evidence="2">The sequence shown here is derived from an EMBL/GenBank/DDBJ whole genome shotgun (WGS) entry which is preliminary data.</text>
</comment>
<dbReference type="AlphaFoldDB" id="A0A177KQU2"/>
<reference evidence="2 3" key="1">
    <citation type="submission" date="2016-01" db="EMBL/GenBank/DDBJ databases">
        <title>Investigation of taxonomic status of Bacillus aminovorans.</title>
        <authorList>
            <person name="Verma A."/>
            <person name="Pal Y."/>
            <person name="Krishnamurthi S."/>
        </authorList>
    </citation>
    <scope>NUCLEOTIDE SEQUENCE [LARGE SCALE GENOMIC DNA]</scope>
    <source>
        <strain evidence="2 3">DSM 4337</strain>
    </source>
</reference>
<name>A0A177KQU2_9BACI</name>
<dbReference type="RefSeq" id="WP_063974894.1">
    <property type="nucleotide sequence ID" value="NZ_LQWZ01000023.1"/>
</dbReference>
<dbReference type="EMBL" id="LQWZ01000023">
    <property type="protein sequence ID" value="OAH55738.1"/>
    <property type="molecule type" value="Genomic_DNA"/>
</dbReference>
<evidence type="ECO:0000259" key="1">
    <source>
        <dbReference type="Pfam" id="PF13649"/>
    </source>
</evidence>
<dbReference type="Pfam" id="PF13649">
    <property type="entry name" value="Methyltransf_25"/>
    <property type="match status" value="1"/>
</dbReference>
<evidence type="ECO:0000313" key="2">
    <source>
        <dbReference type="EMBL" id="OAH55738.1"/>
    </source>
</evidence>
<feature type="domain" description="Methyltransferase" evidence="1">
    <location>
        <begin position="77"/>
        <end position="161"/>
    </location>
</feature>
<sequence length="284" mass="33295">MKISGVPLGCNYIDLWKENMKEWDGTLSNRMIHDEAEEGFWHSFMEKKKQMGGDYINSYAYRIQEELLTLLRTNDRVVEIGPGWGNYTFCVAENVKHLTCVDSSQSVINFLSDESEKHQLNNVSFINDKWEHISMKESYDVVFGVNCYYRISNIEESLLKMNKVASRLAIVGMTSGPEKPHYVNLHREQGYSIKFRRRDYIHLQNILYQLGIMANCKIIEIPSVSTYPSYESLIRDNVSKILTKDYNKQEVEQALSPYVIEKDGRYEYPYTFHAALIYWKPIKF</sequence>
<dbReference type="SUPFAM" id="SSF53335">
    <property type="entry name" value="S-adenosyl-L-methionine-dependent methyltransferases"/>
    <property type="match status" value="1"/>
</dbReference>
<dbReference type="OrthoDB" id="2594046at2"/>